<keyword evidence="5" id="KW-0862">Zinc</keyword>
<evidence type="ECO:0000313" key="10">
    <source>
        <dbReference type="EMBL" id="GAA5807849.1"/>
    </source>
</evidence>
<feature type="region of interest" description="Disordered" evidence="7">
    <location>
        <begin position="155"/>
        <end position="174"/>
    </location>
</feature>
<dbReference type="SUPFAM" id="SSF49879">
    <property type="entry name" value="SMAD/FHA domain"/>
    <property type="match status" value="1"/>
</dbReference>
<dbReference type="Gene3D" id="2.60.200.20">
    <property type="match status" value="1"/>
</dbReference>
<dbReference type="SUPFAM" id="SSF57850">
    <property type="entry name" value="RING/U-box"/>
    <property type="match status" value="1"/>
</dbReference>
<keyword evidence="2" id="KW-0479">Metal-binding</keyword>
<dbReference type="PANTHER" id="PTHR15067:SF7">
    <property type="entry name" value="E3 UBIQUITIN-PROTEIN LIGASE DMA1-RELATED"/>
    <property type="match status" value="1"/>
</dbReference>
<dbReference type="Pfam" id="PF10253">
    <property type="entry name" value="PRCC"/>
    <property type="match status" value="1"/>
</dbReference>
<evidence type="ECO:0000256" key="4">
    <source>
        <dbReference type="ARBA" id="ARBA00022786"/>
    </source>
</evidence>
<feature type="region of interest" description="Disordered" evidence="7">
    <location>
        <begin position="311"/>
        <end position="355"/>
    </location>
</feature>
<feature type="compositionally biased region" description="Acidic residues" evidence="7">
    <location>
        <begin position="654"/>
        <end position="663"/>
    </location>
</feature>
<dbReference type="Pfam" id="PF17123">
    <property type="entry name" value="zf-RING_11"/>
    <property type="match status" value="1"/>
</dbReference>
<reference evidence="10 11" key="1">
    <citation type="submission" date="2024-04" db="EMBL/GenBank/DDBJ databases">
        <title>genome sequences of Mucor flavus KT1a and Helicostylum pulchrum KT1b strains isolated from the surface of a dry-aged beef.</title>
        <authorList>
            <person name="Toyotome T."/>
            <person name="Hosono M."/>
            <person name="Torimaru M."/>
            <person name="Fukuda K."/>
            <person name="Mikami N."/>
        </authorList>
    </citation>
    <scope>NUCLEOTIDE SEQUENCE [LARGE SCALE GENOMIC DNA]</scope>
    <source>
        <strain evidence="10 11">KT1a</strain>
    </source>
</reference>
<evidence type="ECO:0000259" key="8">
    <source>
        <dbReference type="PROSITE" id="PS50006"/>
    </source>
</evidence>
<dbReference type="Gene3D" id="3.30.40.10">
    <property type="entry name" value="Zinc/RING finger domain, C3HC4 (zinc finger)"/>
    <property type="match status" value="1"/>
</dbReference>
<feature type="compositionally biased region" description="Acidic residues" evidence="7">
    <location>
        <begin position="112"/>
        <end position="127"/>
    </location>
</feature>
<feature type="compositionally biased region" description="Low complexity" evidence="7">
    <location>
        <begin position="319"/>
        <end position="349"/>
    </location>
</feature>
<organism evidence="10 11">
    <name type="scientific">Mucor flavus</name>
    <dbReference type="NCBI Taxonomy" id="439312"/>
    <lineage>
        <taxon>Eukaryota</taxon>
        <taxon>Fungi</taxon>
        <taxon>Fungi incertae sedis</taxon>
        <taxon>Mucoromycota</taxon>
        <taxon>Mucoromycotina</taxon>
        <taxon>Mucoromycetes</taxon>
        <taxon>Mucorales</taxon>
        <taxon>Mucorineae</taxon>
        <taxon>Mucoraceae</taxon>
        <taxon>Mucor</taxon>
    </lineage>
</organism>
<dbReference type="PROSITE" id="PS50006">
    <property type="entry name" value="FHA_DOMAIN"/>
    <property type="match status" value="1"/>
</dbReference>
<keyword evidence="3 6" id="KW-0863">Zinc-finger</keyword>
<dbReference type="Pfam" id="PF00498">
    <property type="entry name" value="FHA"/>
    <property type="match status" value="1"/>
</dbReference>
<dbReference type="InterPro" id="IPR013083">
    <property type="entry name" value="Znf_RING/FYVE/PHD"/>
</dbReference>
<dbReference type="PROSITE" id="PS50089">
    <property type="entry name" value="ZF_RING_2"/>
    <property type="match status" value="1"/>
</dbReference>
<dbReference type="PANTHER" id="PTHR15067">
    <property type="entry name" value="E3 UBIQUITIN-PROTEIN LIGASE RNF8"/>
    <property type="match status" value="1"/>
</dbReference>
<keyword evidence="11" id="KW-1185">Reference proteome</keyword>
<evidence type="ECO:0000259" key="9">
    <source>
        <dbReference type="PROSITE" id="PS50089"/>
    </source>
</evidence>
<name>A0ABP9YLX0_9FUNG</name>
<evidence type="ECO:0000256" key="6">
    <source>
        <dbReference type="PROSITE-ProRule" id="PRU00175"/>
    </source>
</evidence>
<protein>
    <submittedName>
        <fullName evidence="10">Uncharacterized protein</fullName>
    </submittedName>
</protein>
<feature type="compositionally biased region" description="Low complexity" evidence="7">
    <location>
        <begin position="640"/>
        <end position="653"/>
    </location>
</feature>
<dbReference type="EMBL" id="BAABUK010000003">
    <property type="protein sequence ID" value="GAA5807849.1"/>
    <property type="molecule type" value="Genomic_DNA"/>
</dbReference>
<dbReference type="InterPro" id="IPR000253">
    <property type="entry name" value="FHA_dom"/>
</dbReference>
<evidence type="ECO:0000256" key="7">
    <source>
        <dbReference type="SAM" id="MobiDB-lite"/>
    </source>
</evidence>
<dbReference type="SMART" id="SM00184">
    <property type="entry name" value="RING"/>
    <property type="match status" value="1"/>
</dbReference>
<sequence length="739" mass="82000">MSLVPDYSSSDSDSDNEPVQQVKKRTLTSILPPPKKTKLIQVELPKLQDGDEEDDAPSKPLKSSVGLGLADLLPAPKNYKGPVPVTKTTTAFMPHALSRKGKGKQAAPVEQEKEEETVQEEEVVVEEEEEVYAPKNYAGSFFHIGKELEEKPVVKNTPKPVQPTPGPMYSVERPPATEEPQYTAVDAYAYDPNAMYSTDPSTYYQYQQQYEANNVGELEDGEDLQRLVGKRLRGESNIQIKTIHQADMLPSDEWRQHQALTAAPKFNNGTTMQASKLQMKKNNIMALAAHAVNNQEKLDEMFAAHKKTRREAATKYVDSSPPSTTTTTTTTRRLRSLHLPSSSSSSTSSNNEISRRFNSLRRPATTSHTINYNNNNNNAVAAAAAAVVVTESTINDTTEEVDIQKVHIRLVPNVGMTNRCFVFDVVDRELEMSGSGLKLGRYSDRTVVSDRLSFKSKVVSRYHAEIWLSEDGKIYIKDSGSSSGTFVNHIRLTAANTESTRPHQVVDGDLIQLGVDYKGGLEPMYRAVRMRLEVNRREWQESSSNTYSLAAFQQLKNQINTSTSVSREEIQECCICLYCIAPFQALFIAPCSHIYHYRCLRPLLNQNYPGFSCPLCRTYSNLEASVAVEENEVLQMLAQSNTNTSTNNNNNTTSEEEEEDETDNSPLITTSHNREKTVLDEDSIQESSSPNIHSSAPSIRPSLFLYRQISSSDGGLAATLVGSPPRFDAGGLGVSLGDD</sequence>
<keyword evidence="4" id="KW-0833">Ubl conjugation pathway</keyword>
<feature type="domain" description="RING-type" evidence="9">
    <location>
        <begin position="573"/>
        <end position="617"/>
    </location>
</feature>
<dbReference type="InterPro" id="IPR001841">
    <property type="entry name" value="Znf_RING"/>
</dbReference>
<feature type="compositionally biased region" description="Low complexity" evidence="7">
    <location>
        <begin position="687"/>
        <end position="697"/>
    </location>
</feature>
<evidence type="ECO:0000256" key="2">
    <source>
        <dbReference type="ARBA" id="ARBA00022723"/>
    </source>
</evidence>
<proteinExistence type="predicted"/>
<evidence type="ECO:0000256" key="1">
    <source>
        <dbReference type="ARBA" id="ARBA00022679"/>
    </source>
</evidence>
<keyword evidence="1" id="KW-0808">Transferase</keyword>
<feature type="region of interest" description="Disordered" evidence="7">
    <location>
        <begin position="639"/>
        <end position="697"/>
    </location>
</feature>
<dbReference type="InterPro" id="IPR008984">
    <property type="entry name" value="SMAD_FHA_dom_sf"/>
</dbReference>
<evidence type="ECO:0000313" key="11">
    <source>
        <dbReference type="Proteomes" id="UP001473302"/>
    </source>
</evidence>
<feature type="domain" description="FHA" evidence="8">
    <location>
        <begin position="437"/>
        <end position="492"/>
    </location>
</feature>
<comment type="caution">
    <text evidence="10">The sequence shown here is derived from an EMBL/GenBank/DDBJ whole genome shotgun (WGS) entry which is preliminary data.</text>
</comment>
<dbReference type="InterPro" id="IPR018800">
    <property type="entry name" value="PRCC"/>
</dbReference>
<feature type="region of interest" description="Disordered" evidence="7">
    <location>
        <begin position="94"/>
        <end position="127"/>
    </location>
</feature>
<gene>
    <name evidence="10" type="ORF">MFLAVUS_001228</name>
</gene>
<feature type="region of interest" description="Disordered" evidence="7">
    <location>
        <begin position="1"/>
        <end position="64"/>
    </location>
</feature>
<dbReference type="Proteomes" id="UP001473302">
    <property type="component" value="Unassembled WGS sequence"/>
</dbReference>
<evidence type="ECO:0000256" key="3">
    <source>
        <dbReference type="ARBA" id="ARBA00022771"/>
    </source>
</evidence>
<evidence type="ECO:0000256" key="5">
    <source>
        <dbReference type="ARBA" id="ARBA00022833"/>
    </source>
</evidence>
<dbReference type="SMART" id="SM00240">
    <property type="entry name" value="FHA"/>
    <property type="match status" value="1"/>
</dbReference>
<accession>A0ABP9YLX0</accession>